<reference evidence="1" key="1">
    <citation type="journal article" date="2023" name="Science">
        <title>Genome structures resolve the early diversification of teleost fishes.</title>
        <authorList>
            <person name="Parey E."/>
            <person name="Louis A."/>
            <person name="Montfort J."/>
            <person name="Bouchez O."/>
            <person name="Roques C."/>
            <person name="Iampietro C."/>
            <person name="Lluch J."/>
            <person name="Castinel A."/>
            <person name="Donnadieu C."/>
            <person name="Desvignes T."/>
            <person name="Floi Bucao C."/>
            <person name="Jouanno E."/>
            <person name="Wen M."/>
            <person name="Mejri S."/>
            <person name="Dirks R."/>
            <person name="Jansen H."/>
            <person name="Henkel C."/>
            <person name="Chen W.J."/>
            <person name="Zahm M."/>
            <person name="Cabau C."/>
            <person name="Klopp C."/>
            <person name="Thompson A.W."/>
            <person name="Robinson-Rechavi M."/>
            <person name="Braasch I."/>
            <person name="Lecointre G."/>
            <person name="Bobe J."/>
            <person name="Postlethwait J.H."/>
            <person name="Berthelot C."/>
            <person name="Roest Crollius H."/>
            <person name="Guiguen Y."/>
        </authorList>
    </citation>
    <scope>NUCLEOTIDE SEQUENCE</scope>
    <source>
        <strain evidence="1">NC1722</strain>
    </source>
</reference>
<name>A0AAD7WGF9_9TELE</name>
<comment type="caution">
    <text evidence="1">The sequence shown here is derived from an EMBL/GenBank/DDBJ whole genome shotgun (WGS) entry which is preliminary data.</text>
</comment>
<gene>
    <name evidence="1" type="ORF">AAFF_G00026040</name>
</gene>
<dbReference type="EMBL" id="JAINUG010000110">
    <property type="protein sequence ID" value="KAJ8396072.1"/>
    <property type="molecule type" value="Genomic_DNA"/>
</dbReference>
<evidence type="ECO:0000313" key="2">
    <source>
        <dbReference type="Proteomes" id="UP001221898"/>
    </source>
</evidence>
<accession>A0AAD7WGF9</accession>
<dbReference type="Proteomes" id="UP001221898">
    <property type="component" value="Unassembled WGS sequence"/>
</dbReference>
<organism evidence="1 2">
    <name type="scientific">Aldrovandia affinis</name>
    <dbReference type="NCBI Taxonomy" id="143900"/>
    <lineage>
        <taxon>Eukaryota</taxon>
        <taxon>Metazoa</taxon>
        <taxon>Chordata</taxon>
        <taxon>Craniata</taxon>
        <taxon>Vertebrata</taxon>
        <taxon>Euteleostomi</taxon>
        <taxon>Actinopterygii</taxon>
        <taxon>Neopterygii</taxon>
        <taxon>Teleostei</taxon>
        <taxon>Notacanthiformes</taxon>
        <taxon>Halosauridae</taxon>
        <taxon>Aldrovandia</taxon>
    </lineage>
</organism>
<keyword evidence="2" id="KW-1185">Reference proteome</keyword>
<proteinExistence type="predicted"/>
<dbReference type="AlphaFoldDB" id="A0AAD7WGF9"/>
<sequence>MSHGKSGFAEMAELQCWRIFGLVITVRAISSNGGWSPAVIEDTSSELLQGTSSCANGYNVKMGTINLDAGLLSHRTFSTRTEGEPDPPGFSCLAPWGPVHLAQNL</sequence>
<protein>
    <submittedName>
        <fullName evidence="1">Uncharacterized protein</fullName>
    </submittedName>
</protein>
<evidence type="ECO:0000313" key="1">
    <source>
        <dbReference type="EMBL" id="KAJ8396072.1"/>
    </source>
</evidence>